<keyword evidence="4" id="KW-0539">Nucleus</keyword>
<comment type="caution">
    <text evidence="8">The sequence shown here is derived from an EMBL/GenBank/DDBJ whole genome shotgun (WGS) entry which is preliminary data.</text>
</comment>
<keyword evidence="9" id="KW-1185">Reference proteome</keyword>
<dbReference type="InterPro" id="IPR007219">
    <property type="entry name" value="XnlR_reg_dom"/>
</dbReference>
<comment type="subcellular location">
    <subcellularLocation>
        <location evidence="1">Nucleus</location>
    </subcellularLocation>
</comment>
<dbReference type="EMBL" id="JACAZH010000002">
    <property type="protein sequence ID" value="KAF7375418.1"/>
    <property type="molecule type" value="Genomic_DNA"/>
</dbReference>
<evidence type="ECO:0000313" key="8">
    <source>
        <dbReference type="EMBL" id="KAF7375418.1"/>
    </source>
</evidence>
<feature type="region of interest" description="Disordered" evidence="6">
    <location>
        <begin position="144"/>
        <end position="172"/>
    </location>
</feature>
<dbReference type="GO" id="GO:0003677">
    <property type="term" value="F:DNA binding"/>
    <property type="evidence" value="ECO:0007669"/>
    <property type="project" value="UniProtKB-KW"/>
</dbReference>
<dbReference type="AlphaFoldDB" id="A0A8H7DK99"/>
<dbReference type="GO" id="GO:0008270">
    <property type="term" value="F:zinc ion binding"/>
    <property type="evidence" value="ECO:0007669"/>
    <property type="project" value="InterPro"/>
</dbReference>
<dbReference type="Pfam" id="PF04082">
    <property type="entry name" value="Fungal_trans"/>
    <property type="match status" value="1"/>
</dbReference>
<evidence type="ECO:0000256" key="1">
    <source>
        <dbReference type="ARBA" id="ARBA00004123"/>
    </source>
</evidence>
<evidence type="ECO:0000259" key="7">
    <source>
        <dbReference type="Pfam" id="PF04082"/>
    </source>
</evidence>
<dbReference type="CDD" id="cd12148">
    <property type="entry name" value="fungal_TF_MHR"/>
    <property type="match status" value="1"/>
</dbReference>
<dbReference type="OrthoDB" id="4456959at2759"/>
<dbReference type="GO" id="GO:0005634">
    <property type="term" value="C:nucleus"/>
    <property type="evidence" value="ECO:0007669"/>
    <property type="project" value="UniProtKB-SubCell"/>
</dbReference>
<dbReference type="PANTHER" id="PTHR46910:SF3">
    <property type="entry name" value="HALOTOLERANCE PROTEIN 9-RELATED"/>
    <property type="match status" value="1"/>
</dbReference>
<feature type="coiled-coil region" evidence="5">
    <location>
        <begin position="11"/>
        <end position="38"/>
    </location>
</feature>
<sequence>MNSRNPPKVYLDSLEARMERSEEQVRQLRAELADIYYANTTSGALNKPPKHSLNSSDEPEKTTSTERFDGLNASLYIMRRVLGIMRSPPPPHADDLIHLKVAESFTKMSVTPRRMHPFVGKSSGAVLVKAAIDLKADIKREEREKALGHSNKPPFDNQSTVENGEPEGEAGTWTSRRLQYWTWRPLKDLSRRTSPFEFPPKPLMTELIDLYFTRQNIYMPVLHRPTFERGIMENLHLRDDGFAATVLLVCATGSRWSLDMSMAEKGLACGWGVVSQVGYPLFRQADLYDLQYYCDIGVHRRKAHIEVPSVERELFKRAFWVLMCQDRIMSAGKGRTCALHHEDFDIDQPLEVDDEYWEHPTRPFQQPAGKPSQIAYFNAIIHLTHILSLSLKTLYSLNKMPTLFSSCKDWDEHAVPELDSALNDWHEKIPDHLRWNPARQDPLFFDQSVALHGWYYNTQILIHRPLIPMVRKSTPMGLPSLASCTNAARACANILHCQKQRTGNVPIVVNLSAAFTSALVLLLNVWSGKRTGLLPDPGREMANVYKCMEVIRLCEGRWQIAGIIWDILAELASAREVKLPNCFSSDTPSTGSEHPEREPNSSTNEPASHRFLPEAQIHMSHAPESQLSPFAADGLDTFGDGAMDPSVFLPTPPLDPWLPPEHMYTNPKGAGLEDMMTNAIDSDTIAMWTNAPRGLEVDDWGEYFLNLSEITQADLGLNGHDTSHNPTQ</sequence>
<evidence type="ECO:0000256" key="5">
    <source>
        <dbReference type="SAM" id="Coils"/>
    </source>
</evidence>
<feature type="region of interest" description="Disordered" evidence="6">
    <location>
        <begin position="583"/>
        <end position="607"/>
    </location>
</feature>
<proteinExistence type="predicted"/>
<feature type="compositionally biased region" description="Polar residues" evidence="6">
    <location>
        <begin position="583"/>
        <end position="592"/>
    </location>
</feature>
<accession>A0A8H7DK99</accession>
<dbReference type="Proteomes" id="UP000623467">
    <property type="component" value="Unassembled WGS sequence"/>
</dbReference>
<name>A0A8H7DK99_9AGAR</name>
<feature type="domain" description="Xylanolytic transcriptional activator regulatory" evidence="7">
    <location>
        <begin position="295"/>
        <end position="426"/>
    </location>
</feature>
<evidence type="ECO:0000256" key="2">
    <source>
        <dbReference type="ARBA" id="ARBA00022723"/>
    </source>
</evidence>
<feature type="region of interest" description="Disordered" evidence="6">
    <location>
        <begin position="41"/>
        <end position="66"/>
    </location>
</feature>
<reference evidence="8" key="1">
    <citation type="submission" date="2020-05" db="EMBL/GenBank/DDBJ databases">
        <title>Mycena genomes resolve the evolution of fungal bioluminescence.</title>
        <authorList>
            <person name="Tsai I.J."/>
        </authorList>
    </citation>
    <scope>NUCLEOTIDE SEQUENCE</scope>
    <source>
        <strain evidence="8">160909Yilan</strain>
    </source>
</reference>
<evidence type="ECO:0000313" key="9">
    <source>
        <dbReference type="Proteomes" id="UP000623467"/>
    </source>
</evidence>
<dbReference type="GO" id="GO:0006351">
    <property type="term" value="P:DNA-templated transcription"/>
    <property type="evidence" value="ECO:0007669"/>
    <property type="project" value="InterPro"/>
</dbReference>
<keyword evidence="2" id="KW-0479">Metal-binding</keyword>
<evidence type="ECO:0000256" key="6">
    <source>
        <dbReference type="SAM" id="MobiDB-lite"/>
    </source>
</evidence>
<dbReference type="InterPro" id="IPR050987">
    <property type="entry name" value="AtrR-like"/>
</dbReference>
<organism evidence="8 9">
    <name type="scientific">Mycena sanguinolenta</name>
    <dbReference type="NCBI Taxonomy" id="230812"/>
    <lineage>
        <taxon>Eukaryota</taxon>
        <taxon>Fungi</taxon>
        <taxon>Dikarya</taxon>
        <taxon>Basidiomycota</taxon>
        <taxon>Agaricomycotina</taxon>
        <taxon>Agaricomycetes</taxon>
        <taxon>Agaricomycetidae</taxon>
        <taxon>Agaricales</taxon>
        <taxon>Marasmiineae</taxon>
        <taxon>Mycenaceae</taxon>
        <taxon>Mycena</taxon>
    </lineage>
</organism>
<evidence type="ECO:0000256" key="3">
    <source>
        <dbReference type="ARBA" id="ARBA00023125"/>
    </source>
</evidence>
<dbReference type="PANTHER" id="PTHR46910">
    <property type="entry name" value="TRANSCRIPTION FACTOR PDR1"/>
    <property type="match status" value="1"/>
</dbReference>
<gene>
    <name evidence="8" type="ORF">MSAN_00429400</name>
</gene>
<keyword evidence="3" id="KW-0238">DNA-binding</keyword>
<evidence type="ECO:0000256" key="4">
    <source>
        <dbReference type="ARBA" id="ARBA00023242"/>
    </source>
</evidence>
<keyword evidence="5" id="KW-0175">Coiled coil</keyword>
<dbReference type="GO" id="GO:0003700">
    <property type="term" value="F:DNA-binding transcription factor activity"/>
    <property type="evidence" value="ECO:0007669"/>
    <property type="project" value="InterPro"/>
</dbReference>
<protein>
    <submittedName>
        <fullName evidence="8">Zn(2)-C6 fungal-type domain-containing protein</fullName>
    </submittedName>
</protein>